<gene>
    <name evidence="10" type="ORF">KDL28_03085</name>
</gene>
<evidence type="ECO:0000259" key="9">
    <source>
        <dbReference type="PROSITE" id="PS50928"/>
    </source>
</evidence>
<feature type="transmembrane region" description="Helical" evidence="7">
    <location>
        <begin position="191"/>
        <end position="216"/>
    </location>
</feature>
<evidence type="ECO:0000256" key="3">
    <source>
        <dbReference type="ARBA" id="ARBA00022475"/>
    </source>
</evidence>
<evidence type="ECO:0000256" key="2">
    <source>
        <dbReference type="ARBA" id="ARBA00022448"/>
    </source>
</evidence>
<evidence type="ECO:0000256" key="4">
    <source>
        <dbReference type="ARBA" id="ARBA00022692"/>
    </source>
</evidence>
<dbReference type="InterPro" id="IPR000515">
    <property type="entry name" value="MetI-like"/>
</dbReference>
<dbReference type="SUPFAM" id="SSF161098">
    <property type="entry name" value="MetI-like"/>
    <property type="match status" value="1"/>
</dbReference>
<dbReference type="PROSITE" id="PS50928">
    <property type="entry name" value="ABC_TM1"/>
    <property type="match status" value="1"/>
</dbReference>
<feature type="region of interest" description="Disordered" evidence="8">
    <location>
        <begin position="1"/>
        <end position="37"/>
    </location>
</feature>
<sequence>MTNREGAPAVAHAVEQHETGAAPPPSRGRGRGPVPVRPRRRVRHGRAVVGFLAPFVVLFAAFYLVPIGYAVVESLYTVTRVGGTFGRATEVFGGFVQYAAVFSNGPFWASIGRVLVFFVISIPLQLGLALVFALLLDSPVLRGARFFRLAFFVPYAVPGVIAAIMWGFLYAPTLSPFTLLTTSFDLLGPDLVIFSIANIVNWIFTGYNMLIIYAALQAIPPELTEAARMDGAGQWRIAWSVKIPMVAPALGLTGVFSIIGTLQLFNEPLVMRSVSSAVGSDYTPNMVVHATANIPNYNLAAAFSVVLALVTCVLSFTFLKIAGRRTLS</sequence>
<dbReference type="Proteomes" id="UP001165283">
    <property type="component" value="Unassembled WGS sequence"/>
</dbReference>
<evidence type="ECO:0000313" key="11">
    <source>
        <dbReference type="Proteomes" id="UP001165283"/>
    </source>
</evidence>
<dbReference type="InterPro" id="IPR035906">
    <property type="entry name" value="MetI-like_sf"/>
</dbReference>
<organism evidence="10 11">
    <name type="scientific">Pseudonocardia humida</name>
    <dbReference type="NCBI Taxonomy" id="2800819"/>
    <lineage>
        <taxon>Bacteria</taxon>
        <taxon>Bacillati</taxon>
        <taxon>Actinomycetota</taxon>
        <taxon>Actinomycetes</taxon>
        <taxon>Pseudonocardiales</taxon>
        <taxon>Pseudonocardiaceae</taxon>
        <taxon>Pseudonocardia</taxon>
    </lineage>
</organism>
<feature type="transmembrane region" description="Helical" evidence="7">
    <location>
        <begin position="47"/>
        <end position="72"/>
    </location>
</feature>
<dbReference type="Gene3D" id="1.10.3720.10">
    <property type="entry name" value="MetI-like"/>
    <property type="match status" value="1"/>
</dbReference>
<dbReference type="CDD" id="cd06261">
    <property type="entry name" value="TM_PBP2"/>
    <property type="match status" value="1"/>
</dbReference>
<feature type="transmembrane region" description="Helical" evidence="7">
    <location>
        <begin position="299"/>
        <end position="319"/>
    </location>
</feature>
<dbReference type="PANTHER" id="PTHR43227:SF8">
    <property type="entry name" value="DIACETYLCHITOBIOSE UPTAKE SYSTEM PERMEASE PROTEIN DASB"/>
    <property type="match status" value="1"/>
</dbReference>
<keyword evidence="6 7" id="KW-0472">Membrane</keyword>
<evidence type="ECO:0000256" key="1">
    <source>
        <dbReference type="ARBA" id="ARBA00004651"/>
    </source>
</evidence>
<keyword evidence="5 7" id="KW-1133">Transmembrane helix</keyword>
<feature type="transmembrane region" description="Helical" evidence="7">
    <location>
        <begin position="149"/>
        <end position="171"/>
    </location>
</feature>
<feature type="transmembrane region" description="Helical" evidence="7">
    <location>
        <begin position="237"/>
        <end position="265"/>
    </location>
</feature>
<keyword evidence="2 7" id="KW-0813">Transport</keyword>
<protein>
    <submittedName>
        <fullName evidence="10">Sugar ABC transporter permease</fullName>
    </submittedName>
</protein>
<keyword evidence="4 7" id="KW-0812">Transmembrane</keyword>
<keyword evidence="11" id="KW-1185">Reference proteome</keyword>
<evidence type="ECO:0000256" key="6">
    <source>
        <dbReference type="ARBA" id="ARBA00023136"/>
    </source>
</evidence>
<proteinExistence type="inferred from homology"/>
<dbReference type="InterPro" id="IPR050809">
    <property type="entry name" value="UgpAE/MalFG_permease"/>
</dbReference>
<evidence type="ECO:0000256" key="5">
    <source>
        <dbReference type="ARBA" id="ARBA00022989"/>
    </source>
</evidence>
<accession>A0ABT0ZTI4</accession>
<evidence type="ECO:0000313" key="10">
    <source>
        <dbReference type="EMBL" id="MCO1654034.1"/>
    </source>
</evidence>
<feature type="domain" description="ABC transmembrane type-1" evidence="9">
    <location>
        <begin position="111"/>
        <end position="318"/>
    </location>
</feature>
<name>A0ABT0ZTI4_9PSEU</name>
<evidence type="ECO:0000256" key="7">
    <source>
        <dbReference type="RuleBase" id="RU363032"/>
    </source>
</evidence>
<comment type="similarity">
    <text evidence="7">Belongs to the binding-protein-dependent transport system permease family.</text>
</comment>
<reference evidence="10" key="1">
    <citation type="submission" date="2021-04" db="EMBL/GenBank/DDBJ databases">
        <title>Pseudonocardia sp. nov., isolated from sandy soil of mangrove forest.</title>
        <authorList>
            <person name="Zan Z."/>
            <person name="Huang R."/>
            <person name="Liu W."/>
        </authorList>
    </citation>
    <scope>NUCLEOTIDE SEQUENCE</scope>
    <source>
        <strain evidence="10">S2-4</strain>
    </source>
</reference>
<keyword evidence="3" id="KW-1003">Cell membrane</keyword>
<comment type="subcellular location">
    <subcellularLocation>
        <location evidence="1 7">Cell membrane</location>
        <topology evidence="1 7">Multi-pass membrane protein</topology>
    </subcellularLocation>
</comment>
<dbReference type="RefSeq" id="WP_252435643.1">
    <property type="nucleotide sequence ID" value="NZ_JAGSOV010000009.1"/>
</dbReference>
<dbReference type="Pfam" id="PF00528">
    <property type="entry name" value="BPD_transp_1"/>
    <property type="match status" value="1"/>
</dbReference>
<comment type="caution">
    <text evidence="10">The sequence shown here is derived from an EMBL/GenBank/DDBJ whole genome shotgun (WGS) entry which is preliminary data.</text>
</comment>
<feature type="transmembrane region" description="Helical" evidence="7">
    <location>
        <begin position="114"/>
        <end position="137"/>
    </location>
</feature>
<evidence type="ECO:0000256" key="8">
    <source>
        <dbReference type="SAM" id="MobiDB-lite"/>
    </source>
</evidence>
<dbReference type="PANTHER" id="PTHR43227">
    <property type="entry name" value="BLL4140 PROTEIN"/>
    <property type="match status" value="1"/>
</dbReference>
<dbReference type="EMBL" id="JAGSOV010000009">
    <property type="protein sequence ID" value="MCO1654034.1"/>
    <property type="molecule type" value="Genomic_DNA"/>
</dbReference>